<evidence type="ECO:0000256" key="2">
    <source>
        <dbReference type="SAM" id="SignalP"/>
    </source>
</evidence>
<dbReference type="PANTHER" id="PTHR40940:SF2">
    <property type="entry name" value="BATD"/>
    <property type="match status" value="1"/>
</dbReference>
<reference evidence="3 4" key="1">
    <citation type="submission" date="2019-04" db="EMBL/GenBank/DDBJ databases">
        <title>Psychroflexus halotolerans sp. nov., isolated from a marine solar saltern.</title>
        <authorList>
            <person name="Feng X."/>
        </authorList>
    </citation>
    <scope>NUCLEOTIDE SEQUENCE [LARGE SCALE GENOMIC DNA]</scope>
    <source>
        <strain evidence="3 4">WDS2C27</strain>
    </source>
</reference>
<keyword evidence="1" id="KW-1133">Transmembrane helix</keyword>
<accession>A0A4U5TU39</accession>
<keyword evidence="4" id="KW-1185">Reference proteome</keyword>
<feature type="chain" id="PRO_5021002884" evidence="2">
    <location>
        <begin position="19"/>
        <end position="588"/>
    </location>
</feature>
<feature type="signal peptide" evidence="2">
    <location>
        <begin position="1"/>
        <end position="18"/>
    </location>
</feature>
<keyword evidence="1" id="KW-0812">Transmembrane</keyword>
<protein>
    <submittedName>
        <fullName evidence="3">Protein BatD</fullName>
    </submittedName>
</protein>
<feature type="transmembrane region" description="Helical" evidence="1">
    <location>
        <begin position="447"/>
        <end position="465"/>
    </location>
</feature>
<evidence type="ECO:0000256" key="1">
    <source>
        <dbReference type="SAM" id="Phobius"/>
    </source>
</evidence>
<name>A0A4U5TU39_9FLAO</name>
<dbReference type="OrthoDB" id="2079210at2"/>
<evidence type="ECO:0000313" key="4">
    <source>
        <dbReference type="Proteomes" id="UP000306552"/>
    </source>
</evidence>
<dbReference type="AlphaFoldDB" id="A0A4U5TU39"/>
<sequence>MKKLIYILILISCAFSQAQVQFTAEVSREKLGINERLRVEFSMNKDGDNFIPPSFEGFRKIAGPNQSVSQSWINGKSTFQKSYTFFLQPLKRGKLTINQAEVTIDGKVYKTSPKTVEVTAAVDNPSETADATPQSKALDGIHLVAEVSDTSPYLNEGIYVVYKLYVSPSTDIRNWRALDNPKYENFWSQSIDVKRLEVKNGEFAGKPYRYVELRKTILYPQKTGKLKIEPLTLSIGVEVPTKRRDLFGRRLYETVEKTYSAQTRTIDVQALPQANKPASFTGAVGKFDFEVNVDKNKLKAMESLQAEVKLSGEGNMSLFELPPLKAPNNTEIFEPEKQDNIRTTVNGMVGSKRNIYTLVPQQAGKQVIPSLEFSYFDPTQKRYITLNSNSISIEVEPNTSLTNSTSNSDTTGSNYSFIKPPDAQFTFIKLDTTLRPINQKRFFKSTAFWTISLITLALFPFFIVFKKVQNREGLSESDRNRKKANKLAKKFLSEAKSHLNDSNAFYLSLEKALHNYLKAKLRITTSEMSKEKIEELLLKKGAKSEDVQSFLELLKNCEMARYSPLTQSEIDQDYQHAKATLAKLDRNL</sequence>
<dbReference type="EMBL" id="SWMU01000001">
    <property type="protein sequence ID" value="TKS57014.1"/>
    <property type="molecule type" value="Genomic_DNA"/>
</dbReference>
<dbReference type="Pfam" id="PF13584">
    <property type="entry name" value="BatD"/>
    <property type="match status" value="2"/>
</dbReference>
<organism evidence="3 4">
    <name type="scientific">Mesohalobacter halotolerans</name>
    <dbReference type="NCBI Taxonomy" id="1883405"/>
    <lineage>
        <taxon>Bacteria</taxon>
        <taxon>Pseudomonadati</taxon>
        <taxon>Bacteroidota</taxon>
        <taxon>Flavobacteriia</taxon>
        <taxon>Flavobacteriales</taxon>
        <taxon>Flavobacteriaceae</taxon>
        <taxon>Mesohalobacter</taxon>
    </lineage>
</organism>
<dbReference type="PANTHER" id="PTHR40940">
    <property type="entry name" value="PROTEIN BATD-RELATED"/>
    <property type="match status" value="1"/>
</dbReference>
<evidence type="ECO:0000313" key="3">
    <source>
        <dbReference type="EMBL" id="TKS57014.1"/>
    </source>
</evidence>
<comment type="caution">
    <text evidence="3">The sequence shown here is derived from an EMBL/GenBank/DDBJ whole genome shotgun (WGS) entry which is preliminary data.</text>
</comment>
<dbReference type="RefSeq" id="WP_138930718.1">
    <property type="nucleotide sequence ID" value="NZ_SWMU01000001.1"/>
</dbReference>
<keyword evidence="1" id="KW-0472">Membrane</keyword>
<dbReference type="Proteomes" id="UP000306552">
    <property type="component" value="Unassembled WGS sequence"/>
</dbReference>
<keyword evidence="2" id="KW-0732">Signal</keyword>
<proteinExistence type="predicted"/>
<gene>
    <name evidence="3" type="ORF">FCN74_00915</name>
</gene>
<dbReference type="InterPro" id="IPR025738">
    <property type="entry name" value="BatD"/>
</dbReference>